<sequence length="738" mass="84206">MASHIPNIRGQLSALSVVSEYLRSHVVDGSFDVSGMGFEATPRERLKNIAVLLALAPKETVFVSLQNRLKENAEKLEYGILTVMEKPGEDDDNMIDLSRPYIAPALHENYIATIPTRSKGRRQHADIIEHLLLAIHDSWNILKSRRINQSCNDLCEIFLAYTLGCTFAELRHRFEFGREESAFIEFFDGPPPTVFTFNLADVGIDQFDKHGKRDGIVDEWTKLSCNLKREVDACERDLKLTQDELDDDFQEFARIQSIPGNAYTTVANGLMSTKVIALLHIIVRFRLGRLLRVFETLEDCCFEDESTQFPWQNGSISTPPPHTLQKELYNAVTNLSNLLGAYQDFLYHSDPHCEIHELPKVFPTRRFSTLSLVEDVSHIQYERSRTDDDNYDHLRNLPWGCSIMTWLHGLCYHYFAAIHLISFAKKVSRSELEKSRIILNLLPKVPEVAAHDIDIPIVLASAMHSQNAKAKVQTKYRRLAETLSDFLCDDGEFKRRIGDGFLISQSFGARFFFEMVNSTVPPAERKDMEPVSEDERYKRKLRTHIRLTYPKIACNRAIPTVEAIILDELLTEYYGSIVYQKDVAHEHGIISGLKCWKKIFATVLPDEASDKVAGRVLAKLRRDFRRRIADMGMETLKHWIAFAKGHAEHLAGGLEEEAADLQGNDGSDDMKDENEIGGDDIPDVAPQPIVAPTIGAEQDDLWAAEVEHRIKRQKLVDAAEMEMEMDFEEEIFDFEEDE</sequence>
<reference evidence="1 2" key="1">
    <citation type="submission" date="2019-07" db="EMBL/GenBank/DDBJ databases">
        <title>Finished genome of Venturia effusa.</title>
        <authorList>
            <person name="Young C.A."/>
            <person name="Cox M.P."/>
            <person name="Ganley A.R.D."/>
            <person name="David W.J."/>
        </authorList>
    </citation>
    <scope>NUCLEOTIDE SEQUENCE [LARGE SCALE GENOMIC DNA]</scope>
    <source>
        <strain evidence="2">albino</strain>
    </source>
</reference>
<evidence type="ECO:0000313" key="2">
    <source>
        <dbReference type="Proteomes" id="UP000316270"/>
    </source>
</evidence>
<dbReference type="EMBL" id="CP042186">
    <property type="protein sequence ID" value="QDS69055.1"/>
    <property type="molecule type" value="Genomic_DNA"/>
</dbReference>
<evidence type="ECO:0000313" key="1">
    <source>
        <dbReference type="EMBL" id="QDS69055.1"/>
    </source>
</evidence>
<gene>
    <name evidence="1" type="ORF">FKW77_009842</name>
</gene>
<organism evidence="1 2">
    <name type="scientific">Venturia effusa</name>
    <dbReference type="NCBI Taxonomy" id="50376"/>
    <lineage>
        <taxon>Eukaryota</taxon>
        <taxon>Fungi</taxon>
        <taxon>Dikarya</taxon>
        <taxon>Ascomycota</taxon>
        <taxon>Pezizomycotina</taxon>
        <taxon>Dothideomycetes</taxon>
        <taxon>Pleosporomycetidae</taxon>
        <taxon>Venturiales</taxon>
        <taxon>Venturiaceae</taxon>
        <taxon>Venturia</taxon>
    </lineage>
</organism>
<dbReference type="Proteomes" id="UP000316270">
    <property type="component" value="Chromosome 2"/>
</dbReference>
<protein>
    <submittedName>
        <fullName evidence="1">Uncharacterized protein</fullName>
    </submittedName>
</protein>
<accession>A0A517L098</accession>
<name>A0A517L098_9PEZI</name>
<proteinExistence type="predicted"/>
<keyword evidence="2" id="KW-1185">Reference proteome</keyword>
<dbReference type="AlphaFoldDB" id="A0A517L098"/>
<dbReference type="OrthoDB" id="3926728at2759"/>